<dbReference type="PANTHER" id="PTHR30461">
    <property type="entry name" value="DNA-INVERTASE FROM LAMBDOID PROPHAGE"/>
    <property type="match status" value="1"/>
</dbReference>
<proteinExistence type="predicted"/>
<dbReference type="EMBL" id="BSOS01000043">
    <property type="protein sequence ID" value="GLR66949.1"/>
    <property type="molecule type" value="Genomic_DNA"/>
</dbReference>
<keyword evidence="3" id="KW-0233">DNA recombination</keyword>
<evidence type="ECO:0008006" key="9">
    <source>
        <dbReference type="Google" id="ProtNLM"/>
    </source>
</evidence>
<dbReference type="Gene3D" id="3.90.1750.20">
    <property type="entry name" value="Putative Large Serine Recombinase, Chain B, Domain 2"/>
    <property type="match status" value="1"/>
</dbReference>
<dbReference type="InterPro" id="IPR011109">
    <property type="entry name" value="DNA_bind_recombinase_dom"/>
</dbReference>
<evidence type="ECO:0000313" key="7">
    <source>
        <dbReference type="EMBL" id="GLR66949.1"/>
    </source>
</evidence>
<feature type="domain" description="Resolvase/invertase-type recombinase catalytic" evidence="5">
    <location>
        <begin position="17"/>
        <end position="165"/>
    </location>
</feature>
<dbReference type="InterPro" id="IPR025827">
    <property type="entry name" value="Zn_ribbon_recom_dom"/>
</dbReference>
<sequence length="589" mass="64261">MRHAAKVPPQPLSAALRVAVYARVSTARQAEADLSIPDQIRQAVTWCQRLGHELVRQYIEPGASGTDETRPIFSEMLSDAKSQPRPFDVILVHSFSRFARDNLAYAIAKQALKKAGIAIQSISQPLNDDPTGELVEAVLTAVDAHHSRENAKHTSRAMKENARQGFWNGARSPFGYEAVEAERRGDKIKKKLAICETEAAIVRRIFGLYRGIEGLQYGVKAIAAKLNAEGVTFRGKSFMISNVHRILTGETYTGRHHFNVSDSKTGAIRPQAEWIAVEVPAIIPRATWESVQEQLAERAPSKTAARIVNSPTLLTGIATCAHCGAGMTLRTGKGYRYYACAGRAQKGPTRCGGCAVPMPKVDDAVLTTLTEQVFAPDRLLDLVSGYLDQARAEAQTHRTQLGQLKADLTETEGAINRLVGMVEAGLMEVGDPALAERLKALKAKRASLQSQISTASNTEPAQKPRLTETKLAKLSTAIRTALWQAPPEMRKAYLKLFVDNVTISKEEIRVSGPKGVLAKAALNDLPNTLGEVITFVREWRPVGDGNPKHPQPIEVIKKITTRFSAPPRCDTSVCHTGIFGSTKLFIVNG</sequence>
<accession>A0ABQ6A462</accession>
<dbReference type="SMART" id="SM00857">
    <property type="entry name" value="Resolvase"/>
    <property type="match status" value="1"/>
</dbReference>
<evidence type="ECO:0000259" key="6">
    <source>
        <dbReference type="PROSITE" id="PS51737"/>
    </source>
</evidence>
<keyword evidence="1" id="KW-0229">DNA integration</keyword>
<dbReference type="CDD" id="cd00338">
    <property type="entry name" value="Ser_Recombinase"/>
    <property type="match status" value="1"/>
</dbReference>
<reference evidence="8" key="1">
    <citation type="journal article" date="2019" name="Int. J. Syst. Evol. Microbiol.">
        <title>The Global Catalogue of Microorganisms (GCM) 10K type strain sequencing project: providing services to taxonomists for standard genome sequencing and annotation.</title>
        <authorList>
            <consortium name="The Broad Institute Genomics Platform"/>
            <consortium name="The Broad Institute Genome Sequencing Center for Infectious Disease"/>
            <person name="Wu L."/>
            <person name="Ma J."/>
        </authorList>
    </citation>
    <scope>NUCLEOTIDE SEQUENCE [LARGE SCALE GENOMIC DNA]</scope>
    <source>
        <strain evidence="8">NBRC 112502</strain>
    </source>
</reference>
<evidence type="ECO:0000256" key="2">
    <source>
        <dbReference type="ARBA" id="ARBA00023125"/>
    </source>
</evidence>
<dbReference type="Gene3D" id="3.40.50.1390">
    <property type="entry name" value="Resolvase, N-terminal catalytic domain"/>
    <property type="match status" value="1"/>
</dbReference>
<dbReference type="PROSITE" id="PS51736">
    <property type="entry name" value="RECOMBINASES_3"/>
    <property type="match status" value="1"/>
</dbReference>
<dbReference type="RefSeq" id="WP_284257649.1">
    <property type="nucleotide sequence ID" value="NZ_BSOS01000043.1"/>
</dbReference>
<gene>
    <name evidence="7" type="ORF">GCM10010909_16290</name>
</gene>
<dbReference type="InterPro" id="IPR050639">
    <property type="entry name" value="SSR_resolvase"/>
</dbReference>
<evidence type="ECO:0000256" key="3">
    <source>
        <dbReference type="ARBA" id="ARBA00023172"/>
    </source>
</evidence>
<keyword evidence="2" id="KW-0238">DNA-binding</keyword>
<dbReference type="InterPro" id="IPR006119">
    <property type="entry name" value="Resolv_N"/>
</dbReference>
<keyword evidence="8" id="KW-1185">Reference proteome</keyword>
<feature type="domain" description="Recombinase" evidence="6">
    <location>
        <begin position="173"/>
        <end position="301"/>
    </location>
</feature>
<dbReference type="Pfam" id="PF07508">
    <property type="entry name" value="Recombinase"/>
    <property type="match status" value="1"/>
</dbReference>
<dbReference type="InterPro" id="IPR038109">
    <property type="entry name" value="DNA_bind_recomb_sf"/>
</dbReference>
<dbReference type="PANTHER" id="PTHR30461:SF23">
    <property type="entry name" value="DNA RECOMBINASE-RELATED"/>
    <property type="match status" value="1"/>
</dbReference>
<protein>
    <recommendedName>
        <fullName evidence="9">Recombinase family protein</fullName>
    </recommendedName>
</protein>
<evidence type="ECO:0000256" key="1">
    <source>
        <dbReference type="ARBA" id="ARBA00022908"/>
    </source>
</evidence>
<dbReference type="InterPro" id="IPR036162">
    <property type="entry name" value="Resolvase-like_N_sf"/>
</dbReference>
<dbReference type="InterPro" id="IPR006118">
    <property type="entry name" value="Recombinase_CS"/>
</dbReference>
<dbReference type="Proteomes" id="UP001156641">
    <property type="component" value="Unassembled WGS sequence"/>
</dbReference>
<dbReference type="SUPFAM" id="SSF53041">
    <property type="entry name" value="Resolvase-like"/>
    <property type="match status" value="1"/>
</dbReference>
<evidence type="ECO:0000256" key="4">
    <source>
        <dbReference type="PROSITE-ProRule" id="PRU10137"/>
    </source>
</evidence>
<name>A0ABQ6A462_9PROT</name>
<feature type="active site" description="O-(5'-phospho-DNA)-serine intermediate" evidence="4">
    <location>
        <position position="25"/>
    </location>
</feature>
<dbReference type="PROSITE" id="PS00397">
    <property type="entry name" value="RECOMBINASES_1"/>
    <property type="match status" value="1"/>
</dbReference>
<evidence type="ECO:0000313" key="8">
    <source>
        <dbReference type="Proteomes" id="UP001156641"/>
    </source>
</evidence>
<dbReference type="Pfam" id="PF00239">
    <property type="entry name" value="Resolvase"/>
    <property type="match status" value="1"/>
</dbReference>
<dbReference type="Pfam" id="PF13408">
    <property type="entry name" value="Zn_ribbon_recom"/>
    <property type="match status" value="1"/>
</dbReference>
<organism evidence="7 8">
    <name type="scientific">Acidocella aquatica</name>
    <dbReference type="NCBI Taxonomy" id="1922313"/>
    <lineage>
        <taxon>Bacteria</taxon>
        <taxon>Pseudomonadati</taxon>
        <taxon>Pseudomonadota</taxon>
        <taxon>Alphaproteobacteria</taxon>
        <taxon>Acetobacterales</taxon>
        <taxon>Acidocellaceae</taxon>
        <taxon>Acidocella</taxon>
    </lineage>
</organism>
<dbReference type="PROSITE" id="PS51737">
    <property type="entry name" value="RECOMBINASE_DNA_BIND"/>
    <property type="match status" value="1"/>
</dbReference>
<comment type="caution">
    <text evidence="7">The sequence shown here is derived from an EMBL/GenBank/DDBJ whole genome shotgun (WGS) entry which is preliminary data.</text>
</comment>
<evidence type="ECO:0000259" key="5">
    <source>
        <dbReference type="PROSITE" id="PS51736"/>
    </source>
</evidence>